<sequence length="43" mass="4831">MTELRDEAAVGMTASRCPRTTRSLILPNFRVDSRTVVFFNTIG</sequence>
<evidence type="ECO:0000313" key="2">
    <source>
        <dbReference type="Proteomes" id="UP000194012"/>
    </source>
</evidence>
<dbReference type="AlphaFoldDB" id="A0A1X7AD74"/>
<keyword evidence="2" id="KW-1185">Reference proteome</keyword>
<reference evidence="2" key="1">
    <citation type="submission" date="2017-03" db="EMBL/GenBank/DDBJ databases">
        <authorList>
            <person name="Rodrigo-Torres L."/>
            <person name="Arahal R.D."/>
            <person name="Lucena T."/>
        </authorList>
    </citation>
    <scope>NUCLEOTIDE SEQUENCE [LARGE SCALE GENOMIC DNA]</scope>
    <source>
        <strain evidence="2">CECT 8370</strain>
    </source>
</reference>
<evidence type="ECO:0000313" key="1">
    <source>
        <dbReference type="EMBL" id="SLN76578.1"/>
    </source>
</evidence>
<dbReference type="EMBL" id="FWFJ01000087">
    <property type="protein sequence ID" value="SLN76578.1"/>
    <property type="molecule type" value="Genomic_DNA"/>
</dbReference>
<protein>
    <submittedName>
        <fullName evidence="1">Uncharacterized protein</fullName>
    </submittedName>
</protein>
<organism evidence="1 2">
    <name type="scientific">Roseovarius gaetbuli</name>
    <dbReference type="NCBI Taxonomy" id="1356575"/>
    <lineage>
        <taxon>Bacteria</taxon>
        <taxon>Pseudomonadati</taxon>
        <taxon>Pseudomonadota</taxon>
        <taxon>Alphaproteobacteria</taxon>
        <taxon>Rhodobacterales</taxon>
        <taxon>Roseobacteraceae</taxon>
        <taxon>Roseovarius</taxon>
    </lineage>
</organism>
<dbReference type="Proteomes" id="UP000194012">
    <property type="component" value="Unassembled WGS sequence"/>
</dbReference>
<name>A0A1X7AD74_9RHOB</name>
<accession>A0A1X7AD74</accession>
<gene>
    <name evidence="1" type="ORF">ROG8370_03894</name>
</gene>
<proteinExistence type="predicted"/>